<organism evidence="1 2">
    <name type="scientific">Aerophototrophica crusticola</name>
    <dbReference type="NCBI Taxonomy" id="1709002"/>
    <lineage>
        <taxon>Bacteria</taxon>
        <taxon>Pseudomonadati</taxon>
        <taxon>Pseudomonadota</taxon>
        <taxon>Alphaproteobacteria</taxon>
        <taxon>Rhodospirillales</taxon>
        <taxon>Rhodospirillaceae</taxon>
        <taxon>Aerophototrophica</taxon>
    </lineage>
</organism>
<reference evidence="1" key="1">
    <citation type="submission" date="2020-04" db="EMBL/GenBank/DDBJ databases">
        <title>A desert anoxygenic phototrophic bacterium fixes CO2 using RubisCO under aerobic conditions.</title>
        <authorList>
            <person name="Tang K."/>
        </authorList>
    </citation>
    <scope>NUCLEOTIDE SEQUENCE [LARGE SCALE GENOMIC DNA]</scope>
    <source>
        <strain evidence="1">MIMtkB3</strain>
    </source>
</reference>
<sequence length="57" mass="6642">MGIETEEQLADAVREFNELRDAPDDSPQGKRRMELDAQIKMFYQIHAEDVRVAKPPR</sequence>
<keyword evidence="2" id="KW-1185">Reference proteome</keyword>
<dbReference type="KEGG" id="acru:HHL28_07240"/>
<proteinExistence type="predicted"/>
<evidence type="ECO:0000313" key="1">
    <source>
        <dbReference type="EMBL" id="QJE72913.1"/>
    </source>
</evidence>
<name>A0A858R6U2_9PROT</name>
<dbReference type="EMBL" id="CP051775">
    <property type="protein sequence ID" value="QJE72913.1"/>
    <property type="molecule type" value="Genomic_DNA"/>
</dbReference>
<dbReference type="AlphaFoldDB" id="A0A858R6U2"/>
<protein>
    <submittedName>
        <fullName evidence="1">Uncharacterized protein</fullName>
    </submittedName>
</protein>
<dbReference type="Proteomes" id="UP000501891">
    <property type="component" value="Chromosome"/>
</dbReference>
<evidence type="ECO:0000313" key="2">
    <source>
        <dbReference type="Proteomes" id="UP000501891"/>
    </source>
</evidence>
<accession>A0A858R6U2</accession>
<gene>
    <name evidence="1" type="ORF">HHL28_07240</name>
</gene>